<evidence type="ECO:0000256" key="3">
    <source>
        <dbReference type="ARBA" id="ARBA00023159"/>
    </source>
</evidence>
<protein>
    <recommendedName>
        <fullName evidence="7">BHLH domain-containing protein</fullName>
    </recommendedName>
</protein>
<accession>A0AAV0E211</accession>
<dbReference type="SMART" id="SM00353">
    <property type="entry name" value="HLH"/>
    <property type="match status" value="1"/>
</dbReference>
<keyword evidence="9" id="KW-1185">Reference proteome</keyword>
<evidence type="ECO:0000256" key="2">
    <source>
        <dbReference type="ARBA" id="ARBA00023015"/>
    </source>
</evidence>
<dbReference type="EMBL" id="CAMAPF010000235">
    <property type="protein sequence ID" value="CAH9115249.1"/>
    <property type="molecule type" value="Genomic_DNA"/>
</dbReference>
<dbReference type="GO" id="GO:0080090">
    <property type="term" value="P:regulation of primary metabolic process"/>
    <property type="evidence" value="ECO:0007669"/>
    <property type="project" value="UniProtKB-ARBA"/>
</dbReference>
<evidence type="ECO:0000313" key="9">
    <source>
        <dbReference type="Proteomes" id="UP001152523"/>
    </source>
</evidence>
<dbReference type="PANTHER" id="PTHR46266">
    <property type="entry name" value="TRANSCRIPTION FACTOR TT8"/>
    <property type="match status" value="1"/>
</dbReference>
<keyword evidence="5" id="KW-0539">Nucleus</keyword>
<dbReference type="GO" id="GO:0046983">
    <property type="term" value="F:protein dimerization activity"/>
    <property type="evidence" value="ECO:0007669"/>
    <property type="project" value="InterPro"/>
</dbReference>
<feature type="region of interest" description="Disordered" evidence="6">
    <location>
        <begin position="207"/>
        <end position="289"/>
    </location>
</feature>
<feature type="compositionally biased region" description="Polar residues" evidence="6">
    <location>
        <begin position="217"/>
        <end position="228"/>
    </location>
</feature>
<organism evidence="8 9">
    <name type="scientific">Cuscuta epithymum</name>
    <dbReference type="NCBI Taxonomy" id="186058"/>
    <lineage>
        <taxon>Eukaryota</taxon>
        <taxon>Viridiplantae</taxon>
        <taxon>Streptophyta</taxon>
        <taxon>Embryophyta</taxon>
        <taxon>Tracheophyta</taxon>
        <taxon>Spermatophyta</taxon>
        <taxon>Magnoliopsida</taxon>
        <taxon>eudicotyledons</taxon>
        <taxon>Gunneridae</taxon>
        <taxon>Pentapetalae</taxon>
        <taxon>asterids</taxon>
        <taxon>lamiids</taxon>
        <taxon>Solanales</taxon>
        <taxon>Convolvulaceae</taxon>
        <taxon>Cuscuteae</taxon>
        <taxon>Cuscuta</taxon>
        <taxon>Cuscuta subgen. Cuscuta</taxon>
    </lineage>
</organism>
<dbReference type="InterPro" id="IPR036638">
    <property type="entry name" value="HLH_DNA-bd_sf"/>
</dbReference>
<dbReference type="Proteomes" id="UP001152523">
    <property type="component" value="Unassembled WGS sequence"/>
</dbReference>
<sequence>MHASNPARLQSLLQTAVLSVQWTYSLFWQLCPQQGMLVWRDGYYNGSIKTRKTVQATEVRAEEASLHRSQQIRELYDSLSTSTATAEDANGGGGGQQLAAMRRPPAALSPEDLTESEWFYLMCISFSFPPGVGLPGKAHAIQQHLWLTGANEVESKDFSRAILAKSARIQTVVCIPLLDGVVELGTTERVKENYAFIQHIKNHFMEPNHHPKPALSGHSSSEPSQFFSTAMPPYHHQQAHAQEEDKEDEDNDDDEEDNDDELGEDGEEDEAAYSESNGDVDGPTNQPDQYMMDAEVDNIKNNNSNNNSTNTVTTNGVVVNQTTPVAATVIMGETNMANEQMIQLDMSESIRLGTPDDTSTDLDSHVYPRVKRSCCLPLQGAPHIDDFPQEDTIYSETISTILGHKWSEQPTTTTHDYIVLSASSAFSKWYTHSGHQNTKASSSQLILKYTLLTVPFLHAKNSMATTPSSKVWKPTTDQEEPNGNHVLAERRRREKLNERFIILRSLVPFVTKMDKASILGDTIEYVKQLRERVKELESSTLRIHTQKTRASKTVMCSRLGGNDNDDEEEAVGMVVQVEVSIIESDALVELRCTYREGLLLDVMQMLGEFGLEITTVQSSLNNKIFFAELRAKVKENSKGRKASILEVKKAIHRIIPRY</sequence>
<name>A0AAV0E211_9ASTE</name>
<evidence type="ECO:0000259" key="7">
    <source>
        <dbReference type="PROSITE" id="PS50888"/>
    </source>
</evidence>
<dbReference type="PANTHER" id="PTHR46266:SF4">
    <property type="entry name" value="TRANSCRIPTION FACTOR TT8"/>
    <property type="match status" value="1"/>
</dbReference>
<dbReference type="InterPro" id="IPR054502">
    <property type="entry name" value="bHLH-TF_ACT-like_plant"/>
</dbReference>
<dbReference type="Pfam" id="PF14215">
    <property type="entry name" value="bHLH-MYC_N"/>
    <property type="match status" value="1"/>
</dbReference>
<dbReference type="SUPFAM" id="SSF47459">
    <property type="entry name" value="HLH, helix-loop-helix DNA-binding domain"/>
    <property type="match status" value="1"/>
</dbReference>
<keyword evidence="2" id="KW-0805">Transcription regulation</keyword>
<dbReference type="PROSITE" id="PS50888">
    <property type="entry name" value="BHLH"/>
    <property type="match status" value="1"/>
</dbReference>
<comment type="caution">
    <text evidence="8">The sequence shown here is derived from an EMBL/GenBank/DDBJ whole genome shotgun (WGS) entry which is preliminary data.</text>
</comment>
<gene>
    <name evidence="8" type="ORF">CEPIT_LOCUS21009</name>
</gene>
<keyword evidence="4" id="KW-0804">Transcription</keyword>
<evidence type="ECO:0000256" key="4">
    <source>
        <dbReference type="ARBA" id="ARBA00023163"/>
    </source>
</evidence>
<feature type="region of interest" description="Disordered" evidence="6">
    <location>
        <begin position="83"/>
        <end position="106"/>
    </location>
</feature>
<keyword evidence="3" id="KW-0010">Activator</keyword>
<reference evidence="8" key="1">
    <citation type="submission" date="2022-07" db="EMBL/GenBank/DDBJ databases">
        <authorList>
            <person name="Macas J."/>
            <person name="Novak P."/>
            <person name="Neumann P."/>
        </authorList>
    </citation>
    <scope>NUCLEOTIDE SEQUENCE</scope>
</reference>
<proteinExistence type="predicted"/>
<evidence type="ECO:0000256" key="5">
    <source>
        <dbReference type="ARBA" id="ARBA00023242"/>
    </source>
</evidence>
<dbReference type="GO" id="GO:0005634">
    <property type="term" value="C:nucleus"/>
    <property type="evidence" value="ECO:0007669"/>
    <property type="project" value="UniProtKB-SubCell"/>
</dbReference>
<feature type="compositionally biased region" description="Acidic residues" evidence="6">
    <location>
        <begin position="244"/>
        <end position="272"/>
    </location>
</feature>
<evidence type="ECO:0000256" key="6">
    <source>
        <dbReference type="SAM" id="MobiDB-lite"/>
    </source>
</evidence>
<dbReference type="Gene3D" id="4.10.280.10">
    <property type="entry name" value="Helix-loop-helix DNA-binding domain"/>
    <property type="match status" value="1"/>
</dbReference>
<comment type="subcellular location">
    <subcellularLocation>
        <location evidence="1">Nucleus</location>
    </subcellularLocation>
</comment>
<dbReference type="InterPro" id="IPR025610">
    <property type="entry name" value="MYC/MYB_N"/>
</dbReference>
<dbReference type="Pfam" id="PF00010">
    <property type="entry name" value="HLH"/>
    <property type="match status" value="1"/>
</dbReference>
<dbReference type="InterPro" id="IPR011598">
    <property type="entry name" value="bHLH_dom"/>
</dbReference>
<feature type="domain" description="BHLH" evidence="7">
    <location>
        <begin position="480"/>
        <end position="529"/>
    </location>
</feature>
<evidence type="ECO:0000313" key="8">
    <source>
        <dbReference type="EMBL" id="CAH9115249.1"/>
    </source>
</evidence>
<dbReference type="AlphaFoldDB" id="A0AAV0E211"/>
<dbReference type="Pfam" id="PF22754">
    <property type="entry name" value="bHLH-TF_ACT-like_plant"/>
    <property type="match status" value="1"/>
</dbReference>
<evidence type="ECO:0000256" key="1">
    <source>
        <dbReference type="ARBA" id="ARBA00004123"/>
    </source>
</evidence>